<reference evidence="2" key="1">
    <citation type="submission" date="2022-11" db="UniProtKB">
        <authorList>
            <consortium name="WormBaseParasite"/>
        </authorList>
    </citation>
    <scope>IDENTIFICATION</scope>
</reference>
<keyword evidence="1" id="KW-1185">Reference proteome</keyword>
<proteinExistence type="predicted"/>
<dbReference type="PANTHER" id="PTHR14226">
    <property type="entry name" value="NEUROPATHY TARGET ESTERASE/SWISS CHEESE D.MELANOGASTER"/>
    <property type="match status" value="1"/>
</dbReference>
<dbReference type="Proteomes" id="UP000887565">
    <property type="component" value="Unplaced"/>
</dbReference>
<accession>A0A915KWL2</accession>
<evidence type="ECO:0000313" key="2">
    <source>
        <dbReference type="WBParaSite" id="nRc.2.0.1.t43337-RA"/>
    </source>
</evidence>
<dbReference type="OMA" id="KASYCHY"/>
<sequence>MRGLGINTVIAVDVGAQDETDLTNYGDSLSGWWVLWKKWMPFTEPVKVLNMAEIQSRLAYVSCVRQLEIVKKASYCHYVRAPIDKYQTLDFAKYEEIFNNAYEYGKQLFDEWAKNGKLDEILNFSSTSPAALLSKKESLTRAAYPPPFLTTGQITTSSFTDLAALVSKITRPRHSSIYLSDVSEESSLSETDADMEKENTRLLEQLGSLEDGNSRFSTSQESNVLFSAGTLDEDTTSSTDLLPVHEKCDSGIVDPPNFSEVGHT</sequence>
<dbReference type="WBParaSite" id="nRc.2.0.1.t43337-RA">
    <property type="protein sequence ID" value="nRc.2.0.1.t43337-RA"/>
    <property type="gene ID" value="nRc.2.0.1.g43337"/>
</dbReference>
<dbReference type="InterPro" id="IPR050301">
    <property type="entry name" value="NTE"/>
</dbReference>
<dbReference type="GO" id="GO:0005783">
    <property type="term" value="C:endoplasmic reticulum"/>
    <property type="evidence" value="ECO:0007669"/>
    <property type="project" value="TreeGrafter"/>
</dbReference>
<dbReference type="GO" id="GO:0004622">
    <property type="term" value="F:phosphatidylcholine lysophospholipase activity"/>
    <property type="evidence" value="ECO:0007669"/>
    <property type="project" value="TreeGrafter"/>
</dbReference>
<dbReference type="AlphaFoldDB" id="A0A915KWL2"/>
<organism evidence="1 2">
    <name type="scientific">Romanomermis culicivorax</name>
    <name type="common">Nematode worm</name>
    <dbReference type="NCBI Taxonomy" id="13658"/>
    <lineage>
        <taxon>Eukaryota</taxon>
        <taxon>Metazoa</taxon>
        <taxon>Ecdysozoa</taxon>
        <taxon>Nematoda</taxon>
        <taxon>Enoplea</taxon>
        <taxon>Dorylaimia</taxon>
        <taxon>Mermithida</taxon>
        <taxon>Mermithoidea</taxon>
        <taxon>Mermithidae</taxon>
        <taxon>Romanomermis</taxon>
    </lineage>
</organism>
<name>A0A915KWL2_ROMCU</name>
<protein>
    <submittedName>
        <fullName evidence="2">Patatin-like phospholipase domain-containing protein 7</fullName>
    </submittedName>
</protein>
<evidence type="ECO:0000313" key="1">
    <source>
        <dbReference type="Proteomes" id="UP000887565"/>
    </source>
</evidence>
<dbReference type="PANTHER" id="PTHR14226:SF29">
    <property type="entry name" value="NEUROPATHY TARGET ESTERASE SWS"/>
    <property type="match status" value="1"/>
</dbReference>